<accession>A0A7J7H9E3</accession>
<evidence type="ECO:0000256" key="6">
    <source>
        <dbReference type="ARBA" id="ARBA00023329"/>
    </source>
</evidence>
<organism evidence="8 9">
    <name type="scientific">Camellia sinensis</name>
    <name type="common">Tea plant</name>
    <name type="synonym">Thea sinensis</name>
    <dbReference type="NCBI Taxonomy" id="4442"/>
    <lineage>
        <taxon>Eukaryota</taxon>
        <taxon>Viridiplantae</taxon>
        <taxon>Streptophyta</taxon>
        <taxon>Embryophyta</taxon>
        <taxon>Tracheophyta</taxon>
        <taxon>Spermatophyta</taxon>
        <taxon>Magnoliopsida</taxon>
        <taxon>eudicotyledons</taxon>
        <taxon>Gunneridae</taxon>
        <taxon>Pentapetalae</taxon>
        <taxon>asterids</taxon>
        <taxon>Ericales</taxon>
        <taxon>Theaceae</taxon>
        <taxon>Camellia</taxon>
    </lineage>
</organism>
<reference evidence="9" key="1">
    <citation type="journal article" date="2020" name="Nat. Commun.">
        <title>Genome assembly of wild tea tree DASZ reveals pedigree and selection history of tea varieties.</title>
        <authorList>
            <person name="Zhang W."/>
            <person name="Zhang Y."/>
            <person name="Qiu H."/>
            <person name="Guo Y."/>
            <person name="Wan H."/>
            <person name="Zhang X."/>
            <person name="Scossa F."/>
            <person name="Alseekh S."/>
            <person name="Zhang Q."/>
            <person name="Wang P."/>
            <person name="Xu L."/>
            <person name="Schmidt M.H."/>
            <person name="Jia X."/>
            <person name="Li D."/>
            <person name="Zhu A."/>
            <person name="Guo F."/>
            <person name="Chen W."/>
            <person name="Ni D."/>
            <person name="Usadel B."/>
            <person name="Fernie A.R."/>
            <person name="Wen W."/>
        </authorList>
    </citation>
    <scope>NUCLEOTIDE SEQUENCE [LARGE SCALE GENOMIC DNA]</scope>
    <source>
        <strain evidence="9">cv. G240</strain>
    </source>
</reference>
<name>A0A7J7H9E3_CAMSI</name>
<keyword evidence="7" id="KW-1003">Cell membrane</keyword>
<reference evidence="8 9" key="2">
    <citation type="submission" date="2020-07" db="EMBL/GenBank/DDBJ databases">
        <title>Genome assembly of wild tea tree DASZ reveals pedigree and selection history of tea varieties.</title>
        <authorList>
            <person name="Zhang W."/>
        </authorList>
    </citation>
    <scope>NUCLEOTIDE SEQUENCE [LARGE SCALE GENOMIC DNA]</scope>
    <source>
        <strain evidence="9">cv. G240</strain>
        <tissue evidence="8">Leaf</tissue>
    </source>
</reference>
<keyword evidence="4 7" id="KW-1133">Transmembrane helix</keyword>
<dbReference type="Pfam" id="PF04144">
    <property type="entry name" value="SCAMP"/>
    <property type="match status" value="1"/>
</dbReference>
<dbReference type="AlphaFoldDB" id="A0A7J7H9E3"/>
<dbReference type="GO" id="GO:0015031">
    <property type="term" value="P:protein transport"/>
    <property type="evidence" value="ECO:0007669"/>
    <property type="project" value="InterPro"/>
</dbReference>
<proteinExistence type="inferred from homology"/>
<dbReference type="GO" id="GO:0005886">
    <property type="term" value="C:plasma membrane"/>
    <property type="evidence" value="ECO:0007669"/>
    <property type="project" value="UniProtKB-SubCell"/>
</dbReference>
<evidence type="ECO:0000313" key="8">
    <source>
        <dbReference type="EMBL" id="KAF5948376.1"/>
    </source>
</evidence>
<comment type="similarity">
    <text evidence="2 7">Belongs to the SCAMP family.</text>
</comment>
<dbReference type="Proteomes" id="UP000593564">
    <property type="component" value="Unassembled WGS sequence"/>
</dbReference>
<dbReference type="EMBL" id="JACBKZ010000006">
    <property type="protein sequence ID" value="KAF5948376.1"/>
    <property type="molecule type" value="Genomic_DNA"/>
</dbReference>
<dbReference type="GO" id="GO:0030658">
    <property type="term" value="C:transport vesicle membrane"/>
    <property type="evidence" value="ECO:0007669"/>
    <property type="project" value="UniProtKB-SubCell"/>
</dbReference>
<evidence type="ECO:0000256" key="4">
    <source>
        <dbReference type="ARBA" id="ARBA00022989"/>
    </source>
</evidence>
<evidence type="ECO:0000256" key="1">
    <source>
        <dbReference type="ARBA" id="ARBA00004003"/>
    </source>
</evidence>
<protein>
    <recommendedName>
        <fullName evidence="7">Secretory carrier-associated membrane protein</fullName>
        <shortName evidence="7">Secretory carrier membrane protein</shortName>
    </recommendedName>
</protein>
<comment type="function">
    <text evidence="1 7">Probably involved in membrane trafficking.</text>
</comment>
<dbReference type="GO" id="GO:0055038">
    <property type="term" value="C:recycling endosome membrane"/>
    <property type="evidence" value="ECO:0007669"/>
    <property type="project" value="TreeGrafter"/>
</dbReference>
<evidence type="ECO:0000256" key="5">
    <source>
        <dbReference type="ARBA" id="ARBA00023136"/>
    </source>
</evidence>
<dbReference type="PANTHER" id="PTHR10687">
    <property type="entry name" value="SECRETORY CARRIER-ASSOCIATED MEMBRANE PROTEIN SCAMP"/>
    <property type="match status" value="1"/>
</dbReference>
<comment type="caution">
    <text evidence="8">The sequence shown here is derived from an EMBL/GenBank/DDBJ whole genome shotgun (WGS) entry which is preliminary data.</text>
</comment>
<gene>
    <name evidence="8" type="ORF">HYC85_014333</name>
</gene>
<comment type="subcellular location">
    <subcellularLocation>
        <location evidence="7">Cell membrane</location>
        <topology evidence="7">Multi-pass membrane protein</topology>
    </subcellularLocation>
    <subcellularLocation>
        <location evidence="7">Cytoplasmic vesicle</location>
        <location evidence="7">Secretory vesicle membrane</location>
        <topology evidence="7">Multi-pass membrane protein</topology>
    </subcellularLocation>
</comment>
<evidence type="ECO:0000313" key="9">
    <source>
        <dbReference type="Proteomes" id="UP000593564"/>
    </source>
</evidence>
<keyword evidence="9" id="KW-1185">Reference proteome</keyword>
<feature type="transmembrane region" description="Helical" evidence="7">
    <location>
        <begin position="118"/>
        <end position="137"/>
    </location>
</feature>
<feature type="transmembrane region" description="Helical" evidence="7">
    <location>
        <begin position="63"/>
        <end position="84"/>
    </location>
</feature>
<comment type="caution">
    <text evidence="7">Lacks conserved residue(s) required for the propagation of feature annotation.</text>
</comment>
<keyword evidence="6 7" id="KW-0968">Cytoplasmic vesicle</keyword>
<evidence type="ECO:0000256" key="7">
    <source>
        <dbReference type="RuleBase" id="RU363122"/>
    </source>
</evidence>
<evidence type="ECO:0000256" key="3">
    <source>
        <dbReference type="ARBA" id="ARBA00022692"/>
    </source>
</evidence>
<sequence>MQELKRKEDAMARAGIVIEENNWPPFFPIIHHDIGNEIPIHLQKLQYVALTTLLALTRTSCKFMTFAGLVVCLLWNIIAVTVAWINGEGWLGNTLNGLLSLLLAYMSLDFSRLVGPTIWFLAIIYFITGVPGAYVLWYRPLYRAMRTDSALKFGWFFLSYVFHIAFCVFAAIAPPMIFRGKSLT</sequence>
<feature type="transmembrane region" description="Helical" evidence="7">
    <location>
        <begin position="157"/>
        <end position="178"/>
    </location>
</feature>
<keyword evidence="7" id="KW-0813">Transport</keyword>
<dbReference type="PANTHER" id="PTHR10687:SF76">
    <property type="entry name" value="SECRETORY CARRIER-ASSOCIATED MEMBRANE PROTEIN 1"/>
    <property type="match status" value="1"/>
</dbReference>
<keyword evidence="3 7" id="KW-0812">Transmembrane</keyword>
<evidence type="ECO:0000256" key="2">
    <source>
        <dbReference type="ARBA" id="ARBA00010482"/>
    </source>
</evidence>
<dbReference type="GO" id="GO:0032588">
    <property type="term" value="C:trans-Golgi network membrane"/>
    <property type="evidence" value="ECO:0007669"/>
    <property type="project" value="TreeGrafter"/>
</dbReference>
<dbReference type="InterPro" id="IPR007273">
    <property type="entry name" value="SCAMP"/>
</dbReference>
<keyword evidence="5 7" id="KW-0472">Membrane</keyword>